<dbReference type="InterPro" id="IPR017452">
    <property type="entry name" value="GPCR_Rhodpsn_7TM"/>
</dbReference>
<accession>A0A1S3I058</accession>
<gene>
    <name evidence="9 10" type="primary">LOC106159788</name>
</gene>
<keyword evidence="3 6" id="KW-0812">Transmembrane</keyword>
<dbReference type="PROSITE" id="PS50262">
    <property type="entry name" value="G_PROTEIN_RECEP_F1_2"/>
    <property type="match status" value="1"/>
</dbReference>
<feature type="transmembrane region" description="Helical" evidence="6">
    <location>
        <begin position="116"/>
        <end position="137"/>
    </location>
</feature>
<dbReference type="Gene3D" id="1.20.1070.10">
    <property type="entry name" value="Rhodopsin 7-helix transmembrane proteins"/>
    <property type="match status" value="1"/>
</dbReference>
<feature type="transmembrane region" description="Helical" evidence="6">
    <location>
        <begin position="264"/>
        <end position="286"/>
    </location>
</feature>
<keyword evidence="9 10" id="KW-0675">Receptor</keyword>
<keyword evidence="5 6" id="KW-0472">Membrane</keyword>
<dbReference type="PANTHER" id="PTHR22750">
    <property type="entry name" value="G-PROTEIN COUPLED RECEPTOR"/>
    <property type="match status" value="1"/>
</dbReference>
<dbReference type="Pfam" id="PF00001">
    <property type="entry name" value="7tm_1"/>
    <property type="match status" value="1"/>
</dbReference>
<dbReference type="InterPro" id="IPR000276">
    <property type="entry name" value="GPCR_Rhodpsn"/>
</dbReference>
<dbReference type="AlphaFoldDB" id="A0A1S3I058"/>
<evidence type="ECO:0000259" key="7">
    <source>
        <dbReference type="PROSITE" id="PS50262"/>
    </source>
</evidence>
<comment type="subcellular location">
    <subcellularLocation>
        <location evidence="1">Cell membrane</location>
        <topology evidence="1">Multi-pass membrane protein</topology>
    </subcellularLocation>
</comment>
<dbReference type="RefSeq" id="XP_013391643.1">
    <property type="nucleotide sequence ID" value="XM_013536189.1"/>
</dbReference>
<evidence type="ECO:0000313" key="9">
    <source>
        <dbReference type="RefSeq" id="XP_013391643.1"/>
    </source>
</evidence>
<dbReference type="OrthoDB" id="9894375at2759"/>
<sequence length="362" mass="41431">MIYFNQSTISPRDNNSLGGGYKGQNASSEEQYLETLFTNFVTAGTVLASIGIVENFISLLALLNMPPPRRAFGMLLINLAVCDLTTMILAAIPGLRYQFDKDVLTYPCRTVEIMEISYVFLLNPVFATLGLVICQYLSVTKPVYFASRAAKRHTNIFICLAWMVTPIIGFLVHLISDPLIFIGQHSLCSMYNNSQQGHTRYYLVKSVTFSTIYVTVAILVGWLYYNLYWAAKPSLELTLAHQPHHERQPERCVLTQHQQLKKTISFLVGTMLFFWLPGTADLYMVLYMQDTNEGEPLCKACYQFHQAANLLFLANALIDPWIYGIRLRDVRMGYQKLFSCFRRRKLRTPNMLFVNNHEGEIH</sequence>
<name>A0A1S3I058_LINAN</name>
<evidence type="ECO:0000256" key="1">
    <source>
        <dbReference type="ARBA" id="ARBA00004651"/>
    </source>
</evidence>
<proteinExistence type="predicted"/>
<feature type="transmembrane region" description="Helical" evidence="6">
    <location>
        <begin position="306"/>
        <end position="325"/>
    </location>
</feature>
<evidence type="ECO:0000313" key="10">
    <source>
        <dbReference type="RefSeq" id="XP_013391644.1"/>
    </source>
</evidence>
<keyword evidence="2" id="KW-1003">Cell membrane</keyword>
<feature type="transmembrane region" description="Helical" evidence="6">
    <location>
        <begin position="75"/>
        <end position="96"/>
    </location>
</feature>
<evidence type="ECO:0000256" key="2">
    <source>
        <dbReference type="ARBA" id="ARBA00022475"/>
    </source>
</evidence>
<dbReference type="SUPFAM" id="SSF81321">
    <property type="entry name" value="Family A G protein-coupled receptor-like"/>
    <property type="match status" value="1"/>
</dbReference>
<evidence type="ECO:0000256" key="6">
    <source>
        <dbReference type="SAM" id="Phobius"/>
    </source>
</evidence>
<feature type="transmembrane region" description="Helical" evidence="6">
    <location>
        <begin position="40"/>
        <end position="63"/>
    </location>
</feature>
<protein>
    <submittedName>
        <fullName evidence="9 10">Adrenocorticotropic hormone receptor</fullName>
    </submittedName>
</protein>
<evidence type="ECO:0000256" key="4">
    <source>
        <dbReference type="ARBA" id="ARBA00022989"/>
    </source>
</evidence>
<evidence type="ECO:0000256" key="5">
    <source>
        <dbReference type="ARBA" id="ARBA00023136"/>
    </source>
</evidence>
<dbReference type="GeneID" id="106159788"/>
<feature type="domain" description="G-protein coupled receptors family 1 profile" evidence="7">
    <location>
        <begin position="54"/>
        <end position="323"/>
    </location>
</feature>
<keyword evidence="8" id="KW-1185">Reference proteome</keyword>
<dbReference type="CDD" id="cd00637">
    <property type="entry name" value="7tm_classA_rhodopsin-like"/>
    <property type="match status" value="1"/>
</dbReference>
<dbReference type="Proteomes" id="UP000085678">
    <property type="component" value="Unplaced"/>
</dbReference>
<reference evidence="9 10" key="1">
    <citation type="submission" date="2025-04" db="UniProtKB">
        <authorList>
            <consortium name="RefSeq"/>
        </authorList>
    </citation>
    <scope>IDENTIFICATION</scope>
    <source>
        <tissue evidence="9 10">Gonads</tissue>
    </source>
</reference>
<evidence type="ECO:0000256" key="3">
    <source>
        <dbReference type="ARBA" id="ARBA00022692"/>
    </source>
</evidence>
<dbReference type="KEGG" id="lak:106159788"/>
<feature type="transmembrane region" description="Helical" evidence="6">
    <location>
        <begin position="157"/>
        <end position="182"/>
    </location>
</feature>
<dbReference type="RefSeq" id="XP_013391644.1">
    <property type="nucleotide sequence ID" value="XM_013536190.1"/>
</dbReference>
<dbReference type="PRINTS" id="PR00237">
    <property type="entry name" value="GPCRRHODOPSN"/>
</dbReference>
<keyword evidence="4 6" id="KW-1133">Transmembrane helix</keyword>
<organism evidence="8 9">
    <name type="scientific">Lingula anatina</name>
    <name type="common">Brachiopod</name>
    <name type="synonym">Lingula unguis</name>
    <dbReference type="NCBI Taxonomy" id="7574"/>
    <lineage>
        <taxon>Eukaryota</taxon>
        <taxon>Metazoa</taxon>
        <taxon>Spiralia</taxon>
        <taxon>Lophotrochozoa</taxon>
        <taxon>Brachiopoda</taxon>
        <taxon>Linguliformea</taxon>
        <taxon>Lingulata</taxon>
        <taxon>Lingulida</taxon>
        <taxon>Linguloidea</taxon>
        <taxon>Lingulidae</taxon>
        <taxon>Lingula</taxon>
    </lineage>
</organism>
<dbReference type="GO" id="GO:0004930">
    <property type="term" value="F:G protein-coupled receptor activity"/>
    <property type="evidence" value="ECO:0007669"/>
    <property type="project" value="InterPro"/>
</dbReference>
<feature type="transmembrane region" description="Helical" evidence="6">
    <location>
        <begin position="202"/>
        <end position="225"/>
    </location>
</feature>
<evidence type="ECO:0000313" key="8">
    <source>
        <dbReference type="Proteomes" id="UP000085678"/>
    </source>
</evidence>
<dbReference type="GO" id="GO:0005886">
    <property type="term" value="C:plasma membrane"/>
    <property type="evidence" value="ECO:0007669"/>
    <property type="project" value="UniProtKB-SubCell"/>
</dbReference>